<dbReference type="VEuPathDB" id="HostDB:ENSMMUG00000053872"/>
<dbReference type="PANTHER" id="PTHR12138">
    <property type="entry name" value="PRIMATE-EXPANDED PROTEIN FAMILY"/>
    <property type="match status" value="1"/>
</dbReference>
<organism evidence="1 2">
    <name type="scientific">Macaca mulatta</name>
    <name type="common">Rhesus macaque</name>
    <dbReference type="NCBI Taxonomy" id="9544"/>
    <lineage>
        <taxon>Eukaryota</taxon>
        <taxon>Metazoa</taxon>
        <taxon>Chordata</taxon>
        <taxon>Craniata</taxon>
        <taxon>Vertebrata</taxon>
        <taxon>Euteleostomi</taxon>
        <taxon>Mammalia</taxon>
        <taxon>Eutheria</taxon>
        <taxon>Euarchontoglires</taxon>
        <taxon>Primates</taxon>
        <taxon>Haplorrhini</taxon>
        <taxon>Catarrhini</taxon>
        <taxon>Cercopithecidae</taxon>
        <taxon>Cercopithecinae</taxon>
        <taxon>Macaca</taxon>
    </lineage>
</organism>
<dbReference type="Proteomes" id="UP000006718">
    <property type="component" value="Chromosome 11"/>
</dbReference>
<keyword evidence="2" id="KW-1185">Reference proteome</keyword>
<reference evidence="1" key="4">
    <citation type="submission" date="2025-09" db="UniProtKB">
        <authorList>
            <consortium name="Ensembl"/>
        </authorList>
    </citation>
    <scope>IDENTIFICATION</scope>
    <source>
        <strain evidence="1">17573</strain>
    </source>
</reference>
<dbReference type="PANTHER" id="PTHR12138:SF75">
    <property type="entry name" value="SECRETED PROTEIN"/>
    <property type="match status" value="1"/>
</dbReference>
<protein>
    <submittedName>
        <fullName evidence="1">Uncharacterized protein</fullName>
    </submittedName>
</protein>
<dbReference type="Ensembl" id="ENSMMUT00000091862.1">
    <property type="protein sequence ID" value="ENSMMUP00000061360.1"/>
    <property type="gene ID" value="ENSMMUG00000053872.1"/>
</dbReference>
<sequence>IRYGARTRVRRTRHSASNAEFKGALKTSVIKINSILIELFFFFLRQGLALSPRLECSDMIMGHCNICHLGSSNSPTSASWIAGNRVASHHAWLMFCVLVEIGFCHVA</sequence>
<dbReference type="InParanoid" id="A0A5F7Z9P6"/>
<proteinExistence type="predicted"/>
<accession>A0A5F7Z9P6</accession>
<reference evidence="2" key="1">
    <citation type="journal article" date="2007" name="Science">
        <title>Evolutionary and biomedical insights from the rhesus macaque genome.</title>
        <authorList>
            <person name="Gibbs R.A."/>
            <person name="Rogers J."/>
            <person name="Katze M.G."/>
            <person name="Bumgarner R."/>
            <person name="Weinstock G.M."/>
            <person name="Mardis E.R."/>
            <person name="Remington K.A."/>
            <person name="Strausberg R.L."/>
            <person name="Venter J.C."/>
            <person name="Wilson R.K."/>
            <person name="Batzer M.A."/>
            <person name="Bustamante C.D."/>
            <person name="Eichler E.E."/>
            <person name="Hahn M.W."/>
            <person name="Hardison R.C."/>
            <person name="Makova K.D."/>
            <person name="Miller W."/>
            <person name="Milosavljevic A."/>
            <person name="Palermo R.E."/>
            <person name="Siepel A."/>
            <person name="Sikela J.M."/>
            <person name="Attaway T."/>
            <person name="Bell S."/>
            <person name="Bernard K.E."/>
            <person name="Buhay C.J."/>
            <person name="Chandrabose M.N."/>
            <person name="Dao M."/>
            <person name="Davis C."/>
            <person name="Delehaunty K.D."/>
            <person name="Ding Y."/>
            <person name="Dinh H.H."/>
            <person name="Dugan-Rocha S."/>
            <person name="Fulton L.A."/>
            <person name="Gabisi R.A."/>
            <person name="Garner T.T."/>
            <person name="Godfrey J."/>
            <person name="Hawes A.C."/>
            <person name="Hernandez J."/>
            <person name="Hines S."/>
            <person name="Holder M."/>
            <person name="Hume J."/>
            <person name="Jhangiani S.N."/>
            <person name="Joshi V."/>
            <person name="Khan Z.M."/>
            <person name="Kirkness E.F."/>
            <person name="Cree A."/>
            <person name="Fowler R.G."/>
            <person name="Lee S."/>
            <person name="Lewis L.R."/>
            <person name="Li Z."/>
            <person name="Liu Y.-S."/>
            <person name="Moore S.M."/>
            <person name="Muzny D."/>
            <person name="Nazareth L.V."/>
            <person name="Ngo D.N."/>
            <person name="Okwuonu G.O."/>
            <person name="Pai G."/>
            <person name="Parker D."/>
            <person name="Paul H.A."/>
            <person name="Pfannkoch C."/>
            <person name="Pohl C.S."/>
            <person name="Rogers Y.-H.C."/>
            <person name="Ruiz S.J."/>
            <person name="Sabo A."/>
            <person name="Santibanez J."/>
            <person name="Schneider B.W."/>
            <person name="Smith S.M."/>
            <person name="Sodergren E."/>
            <person name="Svatek A.F."/>
            <person name="Utterback T.R."/>
            <person name="Vattathil S."/>
            <person name="Warren W."/>
            <person name="White C.S."/>
            <person name="Chinwalla A.T."/>
            <person name="Feng Y."/>
            <person name="Halpern A.L."/>
            <person name="Hillier L.W."/>
            <person name="Huang X."/>
            <person name="Minx P."/>
            <person name="Nelson J.O."/>
            <person name="Pepin K.H."/>
            <person name="Qin X."/>
            <person name="Sutton G.G."/>
            <person name="Venter E."/>
            <person name="Walenz B.P."/>
            <person name="Wallis J.W."/>
            <person name="Worley K.C."/>
            <person name="Yang S.-P."/>
            <person name="Jones S.M."/>
            <person name="Marra M.A."/>
            <person name="Rocchi M."/>
            <person name="Schein J.E."/>
            <person name="Baertsch R."/>
            <person name="Clarke L."/>
            <person name="Csuros M."/>
            <person name="Glasscock J."/>
            <person name="Harris R.A."/>
            <person name="Havlak P."/>
            <person name="Jackson A.R."/>
            <person name="Jiang H."/>
            <person name="Liu Y."/>
            <person name="Messina D.N."/>
            <person name="Shen Y."/>
            <person name="Song H.X.-Z."/>
            <person name="Wylie T."/>
            <person name="Zhang L."/>
            <person name="Birney E."/>
            <person name="Han K."/>
            <person name="Konkel M.K."/>
            <person name="Lee J."/>
            <person name="Smit A.F.A."/>
            <person name="Ullmer B."/>
            <person name="Wang H."/>
            <person name="Xing J."/>
            <person name="Burhans R."/>
            <person name="Cheng Z."/>
            <person name="Karro J.E."/>
            <person name="Ma J."/>
            <person name="Raney B."/>
            <person name="She X."/>
            <person name="Cox M.J."/>
            <person name="Demuth J.P."/>
            <person name="Dumas L.J."/>
            <person name="Han S.-G."/>
            <person name="Hopkins J."/>
            <person name="Karimpour-Fard A."/>
            <person name="Kim Y.H."/>
            <person name="Pollack J.R."/>
            <person name="Vinar T."/>
            <person name="Addo-Quaye C."/>
            <person name="Degenhardt J."/>
            <person name="Denby A."/>
            <person name="Hubisz M.J."/>
            <person name="Indap A."/>
            <person name="Kosiol C."/>
            <person name="Lahn B.T."/>
            <person name="Lawson H.A."/>
            <person name="Marklein A."/>
            <person name="Nielsen R."/>
            <person name="Vallender E.J."/>
            <person name="Clark A.G."/>
            <person name="Ferguson B."/>
            <person name="Hernandez R.D."/>
            <person name="Hirani K."/>
            <person name="Kehrer-Sawatzki H."/>
            <person name="Kolb J."/>
            <person name="Patil S."/>
            <person name="Pu L.-L."/>
            <person name="Ren Y."/>
            <person name="Smith D.G."/>
            <person name="Wheeler D.A."/>
            <person name="Schenck I."/>
            <person name="Ball E.V."/>
            <person name="Chen R."/>
            <person name="Cooper D.N."/>
            <person name="Giardine B."/>
            <person name="Hsu F."/>
            <person name="Kent W.J."/>
            <person name="Lesk A."/>
            <person name="Nelson D.L."/>
            <person name="O'brien W.E."/>
            <person name="Pruefer K."/>
            <person name="Stenson P.D."/>
            <person name="Wallace J.C."/>
            <person name="Ke H."/>
            <person name="Liu X.-M."/>
            <person name="Wang P."/>
            <person name="Xiang A.P."/>
            <person name="Yang F."/>
            <person name="Barber G.P."/>
            <person name="Haussler D."/>
            <person name="Karolchik D."/>
            <person name="Kern A.D."/>
            <person name="Kuhn R.M."/>
            <person name="Smith K.E."/>
            <person name="Zwieg A.S."/>
        </authorList>
    </citation>
    <scope>NUCLEOTIDE SEQUENCE [LARGE SCALE GENOMIC DNA]</scope>
    <source>
        <strain evidence="2">17573</strain>
    </source>
</reference>
<dbReference type="AlphaFoldDB" id="A0A5F7Z9P6"/>
<dbReference type="GeneTree" id="ENSGT01150000286943"/>
<name>A0A5F7Z9P6_MACMU</name>
<evidence type="ECO:0000313" key="1">
    <source>
        <dbReference type="Ensembl" id="ENSMMUP00000061360.1"/>
    </source>
</evidence>
<reference evidence="1" key="3">
    <citation type="submission" date="2025-08" db="UniProtKB">
        <authorList>
            <consortium name="Ensembl"/>
        </authorList>
    </citation>
    <scope>IDENTIFICATION</scope>
    <source>
        <strain evidence="1">17573</strain>
    </source>
</reference>
<evidence type="ECO:0000313" key="2">
    <source>
        <dbReference type="Proteomes" id="UP000006718"/>
    </source>
</evidence>
<reference evidence="1" key="2">
    <citation type="submission" date="2019-01" db="EMBL/GenBank/DDBJ databases">
        <authorList>
            <person name="Graves T."/>
            <person name="Eichler E.E."/>
            <person name="Wilson R.K."/>
        </authorList>
    </citation>
    <scope>NUCLEOTIDE SEQUENCE [LARGE SCALE GENOMIC DNA]</scope>
    <source>
        <strain evidence="1">17573</strain>
    </source>
</reference>